<dbReference type="Proteomes" id="UP000640786">
    <property type="component" value="Unassembled WGS sequence"/>
</dbReference>
<accession>A0ABR8R5U9</accession>
<dbReference type="PANTHER" id="PTHR43798:SF31">
    <property type="entry name" value="AB HYDROLASE SUPERFAMILY PROTEIN YCLE"/>
    <property type="match status" value="1"/>
</dbReference>
<proteinExistence type="predicted"/>
<name>A0ABR8R5U9_9BACI</name>
<evidence type="ECO:0000313" key="3">
    <source>
        <dbReference type="EMBL" id="MBD7943156.1"/>
    </source>
</evidence>
<dbReference type="InterPro" id="IPR050266">
    <property type="entry name" value="AB_hydrolase_sf"/>
</dbReference>
<evidence type="ECO:0000313" key="4">
    <source>
        <dbReference type="Proteomes" id="UP000640786"/>
    </source>
</evidence>
<dbReference type="RefSeq" id="WP_191696564.1">
    <property type="nucleotide sequence ID" value="NZ_JACSQO010000001.1"/>
</dbReference>
<gene>
    <name evidence="3" type="ORF">H9650_03415</name>
</gene>
<dbReference type="Pfam" id="PF00561">
    <property type="entry name" value="Abhydrolase_1"/>
    <property type="match status" value="1"/>
</dbReference>
<dbReference type="PANTHER" id="PTHR43798">
    <property type="entry name" value="MONOACYLGLYCEROL LIPASE"/>
    <property type="match status" value="1"/>
</dbReference>
<dbReference type="Gene3D" id="3.40.50.1820">
    <property type="entry name" value="alpha/beta hydrolase"/>
    <property type="match status" value="1"/>
</dbReference>
<dbReference type="GO" id="GO:0016787">
    <property type="term" value="F:hydrolase activity"/>
    <property type="evidence" value="ECO:0007669"/>
    <property type="project" value="UniProtKB-KW"/>
</dbReference>
<dbReference type="SUPFAM" id="SSF53474">
    <property type="entry name" value="alpha/beta-Hydrolases"/>
    <property type="match status" value="1"/>
</dbReference>
<evidence type="ECO:0000259" key="2">
    <source>
        <dbReference type="Pfam" id="PF00561"/>
    </source>
</evidence>
<comment type="caution">
    <text evidence="3">The sequence shown here is derived from an EMBL/GenBank/DDBJ whole genome shotgun (WGS) entry which is preliminary data.</text>
</comment>
<evidence type="ECO:0000256" key="1">
    <source>
        <dbReference type="ARBA" id="ARBA00022801"/>
    </source>
</evidence>
<protein>
    <submittedName>
        <fullName evidence="3">Alpha/beta hydrolase</fullName>
    </submittedName>
</protein>
<dbReference type="InterPro" id="IPR000639">
    <property type="entry name" value="Epox_hydrolase-like"/>
</dbReference>
<dbReference type="PRINTS" id="PR00111">
    <property type="entry name" value="ABHYDROLASE"/>
</dbReference>
<reference evidence="3 4" key="1">
    <citation type="submission" date="2020-08" db="EMBL/GenBank/DDBJ databases">
        <title>A Genomic Blueprint of the Chicken Gut Microbiome.</title>
        <authorList>
            <person name="Gilroy R."/>
            <person name="Ravi A."/>
            <person name="Getino M."/>
            <person name="Pursley I."/>
            <person name="Horton D.L."/>
            <person name="Alikhan N.-F."/>
            <person name="Baker D."/>
            <person name="Gharbi K."/>
            <person name="Hall N."/>
            <person name="Watson M."/>
            <person name="Adriaenssens E.M."/>
            <person name="Foster-Nyarko E."/>
            <person name="Jarju S."/>
            <person name="Secka A."/>
            <person name="Antonio M."/>
            <person name="Oren A."/>
            <person name="Chaudhuri R."/>
            <person name="La Ragione R.M."/>
            <person name="Hildebrand F."/>
            <person name="Pallen M.J."/>
        </authorList>
    </citation>
    <scope>NUCLEOTIDE SEQUENCE [LARGE SCALE GENOMIC DNA]</scope>
    <source>
        <strain evidence="3 4">Sa2BUA9</strain>
    </source>
</reference>
<dbReference type="PRINTS" id="PR00412">
    <property type="entry name" value="EPOXHYDRLASE"/>
</dbReference>
<dbReference type="InterPro" id="IPR029058">
    <property type="entry name" value="AB_hydrolase_fold"/>
</dbReference>
<organism evidence="3 4">
    <name type="scientific">Psychrobacillus faecigallinarum</name>
    <dbReference type="NCBI Taxonomy" id="2762235"/>
    <lineage>
        <taxon>Bacteria</taxon>
        <taxon>Bacillati</taxon>
        <taxon>Bacillota</taxon>
        <taxon>Bacilli</taxon>
        <taxon>Bacillales</taxon>
        <taxon>Bacillaceae</taxon>
        <taxon>Psychrobacillus</taxon>
    </lineage>
</organism>
<keyword evidence="4" id="KW-1185">Reference proteome</keyword>
<sequence>MGYYIKVEKGVNIYIEDVNPSANKTILFIHGWPANHQMFEYQFNQLPVLGYRCIGVDLRGFGKSSNPWSSYSYDRMADDIRVIIDTLQLESITLIGHSMGGAVAIRYMSRYKGHQVNKLTLAGAAAPVFTMQPDFPYGTSVEVVNELLNKTNSDRPRMVQDFSDIFFQSYLSESFQHWFQSLCLTASGHATAKCLETLRDEDLRRDLPGIQVPTLILHGKWDKICPYVLGELMHVYIKDSTLVSFEYSGHGLFYEEKEKFNEEIAKFID</sequence>
<feature type="domain" description="AB hydrolase-1" evidence="2">
    <location>
        <begin position="25"/>
        <end position="256"/>
    </location>
</feature>
<keyword evidence="1 3" id="KW-0378">Hydrolase</keyword>
<dbReference type="InterPro" id="IPR000073">
    <property type="entry name" value="AB_hydrolase_1"/>
</dbReference>
<dbReference type="EMBL" id="JACSQO010000001">
    <property type="protein sequence ID" value="MBD7943156.1"/>
    <property type="molecule type" value="Genomic_DNA"/>
</dbReference>